<dbReference type="AlphaFoldDB" id="A0AAV2BNU9"/>
<sequence length="117" mass="13230">MQPRLCADASNIILRRPTRKAGRWSILLDIIRKLQHVSWVEGRFLTIEGSNCVQTVTKVVSCTTVPAVKELKMTPESNQVLKGLHLHKVSLESCLMLNGWPCDELSRFMFSPLQLPS</sequence>
<name>A0AAV2BNU9_9ARAC</name>
<protein>
    <submittedName>
        <fullName evidence="1">Uncharacterized protein</fullName>
    </submittedName>
</protein>
<dbReference type="Proteomes" id="UP001497382">
    <property type="component" value="Unassembled WGS sequence"/>
</dbReference>
<evidence type="ECO:0000313" key="2">
    <source>
        <dbReference type="Proteomes" id="UP001497382"/>
    </source>
</evidence>
<dbReference type="EMBL" id="CAXIEN010000429">
    <property type="protein sequence ID" value="CAL1297534.1"/>
    <property type="molecule type" value="Genomic_DNA"/>
</dbReference>
<gene>
    <name evidence="1" type="ORF">LARSCL_LOCUS20356</name>
</gene>
<keyword evidence="2" id="KW-1185">Reference proteome</keyword>
<accession>A0AAV2BNU9</accession>
<evidence type="ECO:0000313" key="1">
    <source>
        <dbReference type="EMBL" id="CAL1297534.1"/>
    </source>
</evidence>
<organism evidence="1 2">
    <name type="scientific">Larinioides sclopetarius</name>
    <dbReference type="NCBI Taxonomy" id="280406"/>
    <lineage>
        <taxon>Eukaryota</taxon>
        <taxon>Metazoa</taxon>
        <taxon>Ecdysozoa</taxon>
        <taxon>Arthropoda</taxon>
        <taxon>Chelicerata</taxon>
        <taxon>Arachnida</taxon>
        <taxon>Araneae</taxon>
        <taxon>Araneomorphae</taxon>
        <taxon>Entelegynae</taxon>
        <taxon>Araneoidea</taxon>
        <taxon>Araneidae</taxon>
        <taxon>Larinioides</taxon>
    </lineage>
</organism>
<reference evidence="1 2" key="1">
    <citation type="submission" date="2024-04" db="EMBL/GenBank/DDBJ databases">
        <authorList>
            <person name="Rising A."/>
            <person name="Reimegard J."/>
            <person name="Sonavane S."/>
            <person name="Akerstrom W."/>
            <person name="Nylinder S."/>
            <person name="Hedman E."/>
            <person name="Kallberg Y."/>
        </authorList>
    </citation>
    <scope>NUCLEOTIDE SEQUENCE [LARGE SCALE GENOMIC DNA]</scope>
</reference>
<proteinExistence type="predicted"/>
<comment type="caution">
    <text evidence="1">The sequence shown here is derived from an EMBL/GenBank/DDBJ whole genome shotgun (WGS) entry which is preliminary data.</text>
</comment>